<keyword evidence="3" id="KW-0472">Membrane</keyword>
<evidence type="ECO:0000313" key="5">
    <source>
        <dbReference type="Proteomes" id="UP000285060"/>
    </source>
</evidence>
<dbReference type="EC" id="3.4.16.-" evidence="2"/>
<comment type="caution">
    <text evidence="4">The sequence shown here is derived from an EMBL/GenBank/DDBJ whole genome shotgun (WGS) entry which is preliminary data.</text>
</comment>
<proteinExistence type="inferred from homology"/>
<keyword evidence="5" id="KW-1185">Reference proteome</keyword>
<keyword evidence="3" id="KW-1133">Transmembrane helix</keyword>
<dbReference type="EMBL" id="QUSY01000381">
    <property type="protein sequence ID" value="RHY29896.1"/>
    <property type="molecule type" value="Genomic_DNA"/>
</dbReference>
<dbReference type="InterPro" id="IPR001563">
    <property type="entry name" value="Peptidase_S10"/>
</dbReference>
<evidence type="ECO:0000256" key="3">
    <source>
        <dbReference type="SAM" id="Phobius"/>
    </source>
</evidence>
<comment type="similarity">
    <text evidence="1 2">Belongs to the peptidase S10 family.</text>
</comment>
<dbReference type="GO" id="GO:0004185">
    <property type="term" value="F:serine-type carboxypeptidase activity"/>
    <property type="evidence" value="ECO:0007669"/>
    <property type="project" value="UniProtKB-UniRule"/>
</dbReference>
<keyword evidence="3" id="KW-0812">Transmembrane</keyword>
<dbReference type="AlphaFoldDB" id="A0A418AWI3"/>
<dbReference type="InterPro" id="IPR018202">
    <property type="entry name" value="Ser_caboxypep_ser_AS"/>
</dbReference>
<protein>
    <recommendedName>
        <fullName evidence="2">Carboxypeptidase</fullName>
        <ecNumber evidence="2">3.4.16.-</ecNumber>
    </recommendedName>
</protein>
<keyword evidence="2" id="KW-0121">Carboxypeptidase</keyword>
<dbReference type="PRINTS" id="PR00724">
    <property type="entry name" value="CRBOXYPTASEC"/>
</dbReference>
<organism evidence="4 5">
    <name type="scientific">Aphanomyces invadans</name>
    <dbReference type="NCBI Taxonomy" id="157072"/>
    <lineage>
        <taxon>Eukaryota</taxon>
        <taxon>Sar</taxon>
        <taxon>Stramenopiles</taxon>
        <taxon>Oomycota</taxon>
        <taxon>Saprolegniomycetes</taxon>
        <taxon>Saprolegniales</taxon>
        <taxon>Verrucalvaceae</taxon>
        <taxon>Aphanomyces</taxon>
    </lineage>
</organism>
<accession>A0A418AWI3</accession>
<dbReference type="PANTHER" id="PTHR11802:SF201">
    <property type="entry name" value="CARBOXYPEPTIDASE"/>
    <property type="match status" value="1"/>
</dbReference>
<dbReference type="Gene3D" id="3.40.50.1820">
    <property type="entry name" value="alpha/beta hydrolase"/>
    <property type="match status" value="1"/>
</dbReference>
<feature type="transmembrane region" description="Helical" evidence="3">
    <location>
        <begin position="491"/>
        <end position="513"/>
    </location>
</feature>
<dbReference type="Pfam" id="PF00450">
    <property type="entry name" value="Peptidase_S10"/>
    <property type="match status" value="1"/>
</dbReference>
<sequence>MSVVVAVVAASSSPHKISSLPGYNDAKPINFDQYAGHMALPSNGQKMFYWHVESESSPSTDPLVLWLNGGPGCSSLTGFFGELGPFVVQSDLSVKRNPYAWNRKTNMVFLESPGGVGFSQRVNETLYTDDYTTARAYEFLEQFFELYPTYKNRDFYVTGESYAGIYVPYLVHKLVKDPIANVKLTGFAIGNAYTDTGSYIDYFYSHALISIEKYEAAATVCPGNAISQCMSGTRVYSSSRDHDVVCAVGGPNCTQACADYFIDALTSSNWANAKNLDEYNIYGDVCKLDEGQTGALHYHNIRASTHRGAYVPCQNDYTQRYLQQTAVQEALHLADNHVDWTWCNMDIAQNYHRTTSTLDKYPAILSAGLKTLIYSGDADASVNFIGTQRWITKGLQLAVQTPWHAWFAPDKQLAGFTERYTNLTFTTVKGAGHMVPATRPLHAVYMFECFIYGDAACATFDYPKDELEYLSGADLTAPSDISQPATGRRNLLWWALGVVVVIGAGVAGTVFCLKRSHKTKQYVQLSTGEAKPVYSQ</sequence>
<dbReference type="Proteomes" id="UP000285060">
    <property type="component" value="Unassembled WGS sequence"/>
</dbReference>
<reference evidence="4 5" key="1">
    <citation type="submission" date="2018-08" db="EMBL/GenBank/DDBJ databases">
        <title>Aphanomyces genome sequencing and annotation.</title>
        <authorList>
            <person name="Minardi D."/>
            <person name="Oidtmann B."/>
            <person name="Van Der Giezen M."/>
            <person name="Studholme D.J."/>
        </authorList>
    </citation>
    <scope>NUCLEOTIDE SEQUENCE [LARGE SCALE GENOMIC DNA]</scope>
    <source>
        <strain evidence="4 5">NJM0002</strain>
    </source>
</reference>
<evidence type="ECO:0000313" key="4">
    <source>
        <dbReference type="EMBL" id="RHY29896.1"/>
    </source>
</evidence>
<evidence type="ECO:0000256" key="2">
    <source>
        <dbReference type="RuleBase" id="RU361156"/>
    </source>
</evidence>
<dbReference type="GO" id="GO:0006508">
    <property type="term" value="P:proteolysis"/>
    <property type="evidence" value="ECO:0007669"/>
    <property type="project" value="UniProtKB-KW"/>
</dbReference>
<dbReference type="SUPFAM" id="SSF53474">
    <property type="entry name" value="alpha/beta-Hydrolases"/>
    <property type="match status" value="1"/>
</dbReference>
<name>A0A418AWI3_9STRA</name>
<gene>
    <name evidence="4" type="ORF">DYB32_004767</name>
</gene>
<keyword evidence="2" id="KW-0645">Protease</keyword>
<dbReference type="InterPro" id="IPR033124">
    <property type="entry name" value="Ser_caboxypep_his_AS"/>
</dbReference>
<dbReference type="PROSITE" id="PS00131">
    <property type="entry name" value="CARBOXYPEPT_SER_SER"/>
    <property type="match status" value="1"/>
</dbReference>
<dbReference type="PANTHER" id="PTHR11802">
    <property type="entry name" value="SERINE PROTEASE FAMILY S10 SERINE CARBOXYPEPTIDASE"/>
    <property type="match status" value="1"/>
</dbReference>
<dbReference type="PROSITE" id="PS00560">
    <property type="entry name" value="CARBOXYPEPT_SER_HIS"/>
    <property type="match status" value="1"/>
</dbReference>
<dbReference type="VEuPathDB" id="FungiDB:H310_13603"/>
<keyword evidence="2" id="KW-0378">Hydrolase</keyword>
<dbReference type="InterPro" id="IPR029058">
    <property type="entry name" value="AB_hydrolase_fold"/>
</dbReference>
<evidence type="ECO:0000256" key="1">
    <source>
        <dbReference type="ARBA" id="ARBA00009431"/>
    </source>
</evidence>